<keyword evidence="1" id="KW-1133">Transmembrane helix</keyword>
<dbReference type="InterPro" id="IPR050640">
    <property type="entry name" value="Bact_2-comp_sensor_kinase"/>
</dbReference>
<sequence length="248" mass="28619">MVTFNLYTALITIAMLAPIIGSITLFSILAFEREIDFLTHENQRIHLEKELKESEYLQLNQQIHPHFLFNTINLVLGLARLQKTEQLIKVLEHLSLFLKFKYQLREQLIPFSQELDYTKHYLTIQQIRLGERLTITYDVGTKDHDILIPPYLLQTLTENAFKHSLEKKVGQVELVIRFTTDETNAYLEVIDNGIGEIPANFDIDSSSGHGLRNIQSRFSLLFGKDASVQLDQIQDGGVKAIVIWPIKR</sequence>
<keyword evidence="3" id="KW-0418">Kinase</keyword>
<evidence type="ECO:0000256" key="1">
    <source>
        <dbReference type="SAM" id="Phobius"/>
    </source>
</evidence>
<dbReference type="Pfam" id="PF06580">
    <property type="entry name" value="His_kinase"/>
    <property type="match status" value="1"/>
</dbReference>
<keyword evidence="1" id="KW-0812">Transmembrane</keyword>
<dbReference type="EMBL" id="JBHUEM010000014">
    <property type="protein sequence ID" value="MFD1736985.1"/>
    <property type="molecule type" value="Genomic_DNA"/>
</dbReference>
<organism evidence="3 4">
    <name type="scientific">Bacillus salitolerans</name>
    <dbReference type="NCBI Taxonomy" id="1437434"/>
    <lineage>
        <taxon>Bacteria</taxon>
        <taxon>Bacillati</taxon>
        <taxon>Bacillota</taxon>
        <taxon>Bacilli</taxon>
        <taxon>Bacillales</taxon>
        <taxon>Bacillaceae</taxon>
        <taxon>Bacillus</taxon>
    </lineage>
</organism>
<dbReference type="SUPFAM" id="SSF55874">
    <property type="entry name" value="ATPase domain of HSP90 chaperone/DNA topoisomerase II/histidine kinase"/>
    <property type="match status" value="1"/>
</dbReference>
<dbReference type="GO" id="GO:0004673">
    <property type="term" value="F:protein histidine kinase activity"/>
    <property type="evidence" value="ECO:0007669"/>
    <property type="project" value="UniProtKB-EC"/>
</dbReference>
<feature type="domain" description="Signal transduction histidine kinase internal region" evidence="2">
    <location>
        <begin position="55"/>
        <end position="133"/>
    </location>
</feature>
<name>A0ABW4LP80_9BACI</name>
<dbReference type="RefSeq" id="WP_377928176.1">
    <property type="nucleotide sequence ID" value="NZ_JBHUEM010000014.1"/>
</dbReference>
<accession>A0ABW4LP80</accession>
<dbReference type="Gene3D" id="3.30.565.10">
    <property type="entry name" value="Histidine kinase-like ATPase, C-terminal domain"/>
    <property type="match status" value="1"/>
</dbReference>
<dbReference type="EC" id="2.7.13.3" evidence="3"/>
<keyword evidence="4" id="KW-1185">Reference proteome</keyword>
<keyword evidence="3" id="KW-0808">Transferase</keyword>
<evidence type="ECO:0000259" key="2">
    <source>
        <dbReference type="Pfam" id="PF06580"/>
    </source>
</evidence>
<evidence type="ECO:0000313" key="3">
    <source>
        <dbReference type="EMBL" id="MFD1736985.1"/>
    </source>
</evidence>
<gene>
    <name evidence="3" type="ORF">ACFSCX_10460</name>
</gene>
<dbReference type="PANTHER" id="PTHR34220">
    <property type="entry name" value="SENSOR HISTIDINE KINASE YPDA"/>
    <property type="match status" value="1"/>
</dbReference>
<proteinExistence type="predicted"/>
<dbReference type="PANTHER" id="PTHR34220:SF7">
    <property type="entry name" value="SENSOR HISTIDINE KINASE YPDA"/>
    <property type="match status" value="1"/>
</dbReference>
<dbReference type="Proteomes" id="UP001597214">
    <property type="component" value="Unassembled WGS sequence"/>
</dbReference>
<comment type="caution">
    <text evidence="3">The sequence shown here is derived from an EMBL/GenBank/DDBJ whole genome shotgun (WGS) entry which is preliminary data.</text>
</comment>
<keyword evidence="1" id="KW-0472">Membrane</keyword>
<protein>
    <submittedName>
        <fullName evidence="3">Sensor histidine kinase</fullName>
        <ecNumber evidence="3">2.7.13.3</ecNumber>
    </submittedName>
</protein>
<reference evidence="4" key="1">
    <citation type="journal article" date="2019" name="Int. J. Syst. Evol. Microbiol.">
        <title>The Global Catalogue of Microorganisms (GCM) 10K type strain sequencing project: providing services to taxonomists for standard genome sequencing and annotation.</title>
        <authorList>
            <consortium name="The Broad Institute Genomics Platform"/>
            <consortium name="The Broad Institute Genome Sequencing Center for Infectious Disease"/>
            <person name="Wu L."/>
            <person name="Ma J."/>
        </authorList>
    </citation>
    <scope>NUCLEOTIDE SEQUENCE [LARGE SCALE GENOMIC DNA]</scope>
    <source>
        <strain evidence="4">CCUG 49339</strain>
    </source>
</reference>
<feature type="transmembrane region" description="Helical" evidence="1">
    <location>
        <begin position="6"/>
        <end position="31"/>
    </location>
</feature>
<evidence type="ECO:0000313" key="4">
    <source>
        <dbReference type="Proteomes" id="UP001597214"/>
    </source>
</evidence>
<dbReference type="InterPro" id="IPR036890">
    <property type="entry name" value="HATPase_C_sf"/>
</dbReference>
<dbReference type="InterPro" id="IPR010559">
    <property type="entry name" value="Sig_transdc_His_kin_internal"/>
</dbReference>